<dbReference type="EMBL" id="BORJ01000004">
    <property type="protein sequence ID" value="GIN96038.1"/>
    <property type="molecule type" value="Genomic_DNA"/>
</dbReference>
<evidence type="ECO:0000256" key="4">
    <source>
        <dbReference type="ARBA" id="ARBA00022692"/>
    </source>
</evidence>
<feature type="transmembrane region" description="Helical" evidence="10">
    <location>
        <begin position="148"/>
        <end position="166"/>
    </location>
</feature>
<comment type="catalytic activity">
    <reaction evidence="10">
        <text>an acyl phosphate + sn-glycerol 3-phosphate = a 1-acyl-sn-glycero-3-phosphate + phosphate</text>
        <dbReference type="Rhea" id="RHEA:34075"/>
        <dbReference type="ChEBI" id="CHEBI:43474"/>
        <dbReference type="ChEBI" id="CHEBI:57597"/>
        <dbReference type="ChEBI" id="CHEBI:57970"/>
        <dbReference type="ChEBI" id="CHEBI:59918"/>
        <dbReference type="EC" id="2.3.1.275"/>
    </reaction>
</comment>
<evidence type="ECO:0000313" key="11">
    <source>
        <dbReference type="EMBL" id="GIN96038.1"/>
    </source>
</evidence>
<evidence type="ECO:0000313" key="12">
    <source>
        <dbReference type="Proteomes" id="UP000680670"/>
    </source>
</evidence>
<dbReference type="RefSeq" id="WP_244862041.1">
    <property type="nucleotide sequence ID" value="NZ_BORI01000026.1"/>
</dbReference>
<keyword evidence="2 10" id="KW-0444">Lipid biosynthesis</keyword>
<comment type="function">
    <text evidence="10">Catalyzes the transfer of an acyl group from acyl-phosphate (acyl-PO(4)) to glycerol-3-phosphate (G3P) to form lysophosphatidic acid (LPA). This enzyme utilizes acyl-phosphate as fatty acyl donor, but not acyl-CoA or acyl-ACP.</text>
</comment>
<feature type="transmembrane region" description="Helical" evidence="10">
    <location>
        <begin position="117"/>
        <end position="142"/>
    </location>
</feature>
<evidence type="ECO:0000256" key="9">
    <source>
        <dbReference type="ARBA" id="ARBA00023264"/>
    </source>
</evidence>
<dbReference type="Pfam" id="PF02660">
    <property type="entry name" value="G3P_acyltransf"/>
    <property type="match status" value="1"/>
</dbReference>
<dbReference type="PANTHER" id="PTHR30309:SF0">
    <property type="entry name" value="GLYCEROL-3-PHOSPHATE ACYLTRANSFERASE-RELATED"/>
    <property type="match status" value="1"/>
</dbReference>
<feature type="transmembrane region" description="Helical" evidence="10">
    <location>
        <begin position="12"/>
        <end position="31"/>
    </location>
</feature>
<dbReference type="EC" id="2.3.1.275" evidence="10"/>
<comment type="subunit">
    <text evidence="10">Probably interacts with PlsX.</text>
</comment>
<evidence type="ECO:0000256" key="10">
    <source>
        <dbReference type="HAMAP-Rule" id="MF_01043"/>
    </source>
</evidence>
<dbReference type="GO" id="GO:0016746">
    <property type="term" value="F:acyltransferase activity"/>
    <property type="evidence" value="ECO:0007669"/>
    <property type="project" value="UniProtKB-KW"/>
</dbReference>
<sequence length="190" mass="20945">MIHLGECIILKIMLIIVLSYCLGSITGAYYITKWMIGKDIRQLGSGNAGARNAGRQLGKKGFMYTLLIDIAKVMIALYLTTVFFSQNDIMLLISAFFLLIGHNWPMHLGFKGGKGVVVFLASTLFLVPLAMAVLGICVGFSFLFVRNFTIAGLISMASIPITAWILGEYDFAKGLFILMIVVIISHIKRK</sequence>
<protein>
    <recommendedName>
        <fullName evidence="10">Glycerol-3-phosphate acyltransferase</fullName>
    </recommendedName>
    <alternativeName>
        <fullName evidence="10">Acyl-PO4 G3P acyltransferase</fullName>
    </alternativeName>
    <alternativeName>
        <fullName evidence="10">Acyl-phosphate--glycerol-3-phosphate acyltransferase</fullName>
    </alternativeName>
    <alternativeName>
        <fullName evidence="10">G3P acyltransferase</fullName>
        <shortName evidence="10">GPAT</shortName>
        <ecNumber evidence="10">2.3.1.275</ecNumber>
    </alternativeName>
    <alternativeName>
        <fullName evidence="10">Lysophosphatidic acid synthase</fullName>
        <shortName evidence="10">LPA synthase</shortName>
    </alternativeName>
</protein>
<dbReference type="PANTHER" id="PTHR30309">
    <property type="entry name" value="INNER MEMBRANE PROTEIN YGIH"/>
    <property type="match status" value="1"/>
</dbReference>
<keyword evidence="1 10" id="KW-1003">Cell membrane</keyword>
<comment type="similarity">
    <text evidence="10">Belongs to the PlsY family.</text>
</comment>
<comment type="pathway">
    <text evidence="10">Lipid metabolism; phospholipid metabolism.</text>
</comment>
<evidence type="ECO:0000256" key="3">
    <source>
        <dbReference type="ARBA" id="ARBA00022679"/>
    </source>
</evidence>
<feature type="transmembrane region" description="Helical" evidence="10">
    <location>
        <begin position="171"/>
        <end position="187"/>
    </location>
</feature>
<keyword evidence="8 10" id="KW-0594">Phospholipid biosynthesis</keyword>
<evidence type="ECO:0000256" key="7">
    <source>
        <dbReference type="ARBA" id="ARBA00023136"/>
    </source>
</evidence>
<keyword evidence="9 10" id="KW-1208">Phospholipid metabolism</keyword>
<dbReference type="InterPro" id="IPR003811">
    <property type="entry name" value="G3P_acylTferase_PlsY"/>
</dbReference>
<name>A0ABQ4KVJ0_SIMTE</name>
<proteinExistence type="inferred from homology"/>
<keyword evidence="6 10" id="KW-0443">Lipid metabolism</keyword>
<organism evidence="11 12">
    <name type="scientific">Siminovitchia terrae</name>
    <name type="common">Bacillus terrae</name>
    <dbReference type="NCBI Taxonomy" id="1914933"/>
    <lineage>
        <taxon>Bacteria</taxon>
        <taxon>Bacillati</taxon>
        <taxon>Bacillota</taxon>
        <taxon>Bacilli</taxon>
        <taxon>Bacillales</taxon>
        <taxon>Bacillaceae</taxon>
        <taxon>Siminovitchia</taxon>
    </lineage>
</organism>
<comment type="subcellular location">
    <subcellularLocation>
        <location evidence="10">Cell membrane</location>
        <topology evidence="10">Multi-pass membrane protein</topology>
    </subcellularLocation>
</comment>
<dbReference type="HAMAP" id="MF_01043">
    <property type="entry name" value="PlsY"/>
    <property type="match status" value="1"/>
</dbReference>
<evidence type="ECO:0000256" key="6">
    <source>
        <dbReference type="ARBA" id="ARBA00023098"/>
    </source>
</evidence>
<dbReference type="SMART" id="SM01207">
    <property type="entry name" value="G3P_acyltransf"/>
    <property type="match status" value="1"/>
</dbReference>
<evidence type="ECO:0000256" key="2">
    <source>
        <dbReference type="ARBA" id="ARBA00022516"/>
    </source>
</evidence>
<keyword evidence="5 10" id="KW-1133">Transmembrane helix</keyword>
<reference evidence="11 12" key="1">
    <citation type="submission" date="2021-03" db="EMBL/GenBank/DDBJ databases">
        <title>Antimicrobial resistance genes in bacteria isolated from Japanese honey, and their potential for conferring macrolide and lincosamide resistance in the American foulbrood pathogen Paenibacillus larvae.</title>
        <authorList>
            <person name="Okamoto M."/>
            <person name="Kumagai M."/>
            <person name="Kanamori H."/>
            <person name="Takamatsu D."/>
        </authorList>
    </citation>
    <scope>NUCLEOTIDE SEQUENCE [LARGE SCALE GENOMIC DNA]</scope>
    <source>
        <strain evidence="11 12">J6TS1</strain>
    </source>
</reference>
<evidence type="ECO:0000256" key="8">
    <source>
        <dbReference type="ARBA" id="ARBA00023209"/>
    </source>
</evidence>
<feature type="transmembrane region" description="Helical" evidence="10">
    <location>
        <begin position="61"/>
        <end position="83"/>
    </location>
</feature>
<evidence type="ECO:0000256" key="1">
    <source>
        <dbReference type="ARBA" id="ARBA00022475"/>
    </source>
</evidence>
<comment type="caution">
    <text evidence="11">The sequence shown here is derived from an EMBL/GenBank/DDBJ whole genome shotgun (WGS) entry which is preliminary data.</text>
</comment>
<keyword evidence="7 10" id="KW-0472">Membrane</keyword>
<keyword evidence="12" id="KW-1185">Reference proteome</keyword>
<feature type="transmembrane region" description="Helical" evidence="10">
    <location>
        <begin position="89"/>
        <end position="105"/>
    </location>
</feature>
<keyword evidence="11" id="KW-0012">Acyltransferase</keyword>
<keyword evidence="4 10" id="KW-0812">Transmembrane</keyword>
<keyword evidence="3 10" id="KW-0808">Transferase</keyword>
<gene>
    <name evidence="11" type="primary">plsY1</name>
    <name evidence="10" type="synonym">plsY</name>
    <name evidence="11" type="ORF">J6TS1_19080</name>
</gene>
<dbReference type="Proteomes" id="UP000680670">
    <property type="component" value="Unassembled WGS sequence"/>
</dbReference>
<evidence type="ECO:0000256" key="5">
    <source>
        <dbReference type="ARBA" id="ARBA00022989"/>
    </source>
</evidence>
<accession>A0ABQ4KVJ0</accession>